<dbReference type="EMBL" id="DUGC01000063">
    <property type="protein sequence ID" value="HIH09846.1"/>
    <property type="molecule type" value="Genomic_DNA"/>
</dbReference>
<feature type="binding site" evidence="5 7">
    <location>
        <position position="103"/>
    </location>
    <ligand>
        <name>3-methyl-2-oxobutanoate</name>
        <dbReference type="ChEBI" id="CHEBI:11851"/>
    </ligand>
</feature>
<dbReference type="Proteomes" id="UP000565078">
    <property type="component" value="Unassembled WGS sequence"/>
</dbReference>
<comment type="subcellular location">
    <subcellularLocation>
        <location evidence="5">Cytoplasm</location>
    </subcellularLocation>
</comment>
<evidence type="ECO:0000256" key="7">
    <source>
        <dbReference type="PIRSR" id="PIRSR000388-2"/>
    </source>
</evidence>
<comment type="catalytic activity">
    <reaction evidence="5">
        <text>(6R)-5,10-methylene-5,6,7,8-tetrahydrofolate + 3-methyl-2-oxobutanoate + H2O = 2-dehydropantoate + (6S)-5,6,7,8-tetrahydrofolate</text>
        <dbReference type="Rhea" id="RHEA:11824"/>
        <dbReference type="ChEBI" id="CHEBI:11561"/>
        <dbReference type="ChEBI" id="CHEBI:11851"/>
        <dbReference type="ChEBI" id="CHEBI:15377"/>
        <dbReference type="ChEBI" id="CHEBI:15636"/>
        <dbReference type="ChEBI" id="CHEBI:57453"/>
        <dbReference type="EC" id="2.1.2.11"/>
    </reaction>
</comment>
<feature type="binding site" evidence="5 8">
    <location>
        <position position="105"/>
    </location>
    <ligand>
        <name>Mg(2+)</name>
        <dbReference type="ChEBI" id="CHEBI:18420"/>
    </ligand>
</feature>
<keyword evidence="3 5" id="KW-0808">Transferase</keyword>
<dbReference type="CDD" id="cd06557">
    <property type="entry name" value="KPHMT-like"/>
    <property type="match status" value="1"/>
</dbReference>
<dbReference type="Gene3D" id="3.20.20.60">
    <property type="entry name" value="Phosphoenolpyruvate-binding domains"/>
    <property type="match status" value="1"/>
</dbReference>
<comment type="subunit">
    <text evidence="5">Homodecamer; pentamer of dimers.</text>
</comment>
<dbReference type="GO" id="GO:0005737">
    <property type="term" value="C:cytoplasm"/>
    <property type="evidence" value="ECO:0007669"/>
    <property type="project" value="UniProtKB-SubCell"/>
</dbReference>
<dbReference type="InterPro" id="IPR040442">
    <property type="entry name" value="Pyrv_kinase-like_dom_sf"/>
</dbReference>
<keyword evidence="5" id="KW-0963">Cytoplasm</keyword>
<dbReference type="SUPFAM" id="SSF51621">
    <property type="entry name" value="Phosphoenolpyruvate/pyruvate domain"/>
    <property type="match status" value="1"/>
</dbReference>
<dbReference type="PIRSF" id="PIRSF000388">
    <property type="entry name" value="Pantoate_hydroxy_MeTrfase"/>
    <property type="match status" value="1"/>
</dbReference>
<dbReference type="InterPro" id="IPR003700">
    <property type="entry name" value="Pantoate_hydroxy_MeTrfase"/>
</dbReference>
<feature type="binding site" evidence="5 7">
    <location>
        <position position="75"/>
    </location>
    <ligand>
        <name>3-methyl-2-oxobutanoate</name>
        <dbReference type="ChEBI" id="CHEBI:11851"/>
    </ligand>
</feature>
<keyword evidence="4 5" id="KW-0173">Coenzyme A biosynthesis</keyword>
<reference evidence="10" key="1">
    <citation type="journal article" date="2020" name="bioRxiv">
        <title>A rank-normalized archaeal taxonomy based on genome phylogeny resolves widespread incomplete and uneven classifications.</title>
        <authorList>
            <person name="Rinke C."/>
            <person name="Chuvochina M."/>
            <person name="Mussig A.J."/>
            <person name="Chaumeil P.-A."/>
            <person name="Waite D.W."/>
            <person name="Whitman W.B."/>
            <person name="Parks D.H."/>
            <person name="Hugenholtz P."/>
        </authorList>
    </citation>
    <scope>NUCLEOTIDE SEQUENCE [LARGE SCALE GENOMIC DNA]</scope>
</reference>
<dbReference type="NCBIfam" id="NF001452">
    <property type="entry name" value="PRK00311.1"/>
    <property type="match status" value="1"/>
</dbReference>
<protein>
    <recommendedName>
        <fullName evidence="5">3-methyl-2-oxobutanoate hydroxymethyltransferase</fullName>
        <ecNumber evidence="5">2.1.2.11</ecNumber>
    </recommendedName>
    <alternativeName>
        <fullName evidence="5">Ketopantoate hydroxymethyltransferase</fullName>
        <shortName evidence="5">KPHMT</shortName>
    </alternativeName>
</protein>
<keyword evidence="5 8" id="KW-0460">Magnesium</keyword>
<dbReference type="FunFam" id="3.20.20.60:FF:000003">
    <property type="entry name" value="3-methyl-2-oxobutanoate hydroxymethyltransferase"/>
    <property type="match status" value="1"/>
</dbReference>
<evidence type="ECO:0000256" key="5">
    <source>
        <dbReference type="HAMAP-Rule" id="MF_00156"/>
    </source>
</evidence>
<dbReference type="GO" id="GO:0015937">
    <property type="term" value="P:coenzyme A biosynthetic process"/>
    <property type="evidence" value="ECO:0007669"/>
    <property type="project" value="UniProtKB-UniRule"/>
</dbReference>
<evidence type="ECO:0000256" key="8">
    <source>
        <dbReference type="PIRSR" id="PIRSR000388-3"/>
    </source>
</evidence>
<dbReference type="NCBIfam" id="TIGR00222">
    <property type="entry name" value="panB"/>
    <property type="match status" value="1"/>
</dbReference>
<dbReference type="GO" id="GO:0000287">
    <property type="term" value="F:magnesium ion binding"/>
    <property type="evidence" value="ECO:0007669"/>
    <property type="project" value="TreeGrafter"/>
</dbReference>
<keyword evidence="9" id="KW-0489">Methyltransferase</keyword>
<dbReference type="AlphaFoldDB" id="A0A7J4J3N9"/>
<dbReference type="InterPro" id="IPR015813">
    <property type="entry name" value="Pyrv/PenolPyrv_kinase-like_dom"/>
</dbReference>
<evidence type="ECO:0000256" key="4">
    <source>
        <dbReference type="ARBA" id="ARBA00022993"/>
    </source>
</evidence>
<comment type="cofactor">
    <cofactor evidence="5 8">
        <name>Mg(2+)</name>
        <dbReference type="ChEBI" id="CHEBI:18420"/>
    </cofactor>
    <text evidence="5 8">Binds 1 Mg(2+) ion per subunit.</text>
</comment>
<evidence type="ECO:0000313" key="9">
    <source>
        <dbReference type="EMBL" id="HIH09846.1"/>
    </source>
</evidence>
<feature type="binding site" evidence="5 8">
    <location>
        <position position="75"/>
    </location>
    <ligand>
        <name>Mg(2+)</name>
        <dbReference type="ChEBI" id="CHEBI:18420"/>
    </ligand>
</feature>
<gene>
    <name evidence="5 9" type="primary">panB</name>
    <name evidence="9" type="ORF">HA254_04205</name>
</gene>
<name>A0A7J4J3N9_9ARCH</name>
<dbReference type="Pfam" id="PF02548">
    <property type="entry name" value="Pantoate_transf"/>
    <property type="match status" value="1"/>
</dbReference>
<evidence type="ECO:0000313" key="10">
    <source>
        <dbReference type="Proteomes" id="UP000565078"/>
    </source>
</evidence>
<feature type="binding site" evidence="5 7">
    <location>
        <begin position="36"/>
        <end position="37"/>
    </location>
    <ligand>
        <name>3-methyl-2-oxobutanoate</name>
        <dbReference type="ChEBI" id="CHEBI:11851"/>
    </ligand>
</feature>
<dbReference type="GO" id="GO:0008168">
    <property type="term" value="F:methyltransferase activity"/>
    <property type="evidence" value="ECO:0007669"/>
    <property type="project" value="UniProtKB-KW"/>
</dbReference>
<keyword evidence="5 8" id="KW-0479">Metal-binding</keyword>
<dbReference type="UniPathway" id="UPA00241"/>
<sequence>MALGSAMKKIVALTAYDYPSASIADRAGVDIILVGDSAANVVHGMKSTREITLAQMISHVKAVRAAKPKALVVADMPYASDSAPKKALENAQKFLNAGADAVKIEGMKIAAIELLHKSGIDVMGHLGYLPQTDEKPKVKGREEAEVQKLIADAKKLAKAGCSWIVLELVPEQVAKKITESISVPTIGIGAGRYCSGQVLVFHDLLGLNPDDEFRPKFLRRYANLKGQAVNAVRKYCAEVRSGEFPQKNNTY</sequence>
<comment type="pathway">
    <text evidence="1">Cofactor biosynthesis; (R)-pantothenate biosynthesis; (R)-pantoate from 3-methyl-2-oxobutanoate: step 1/2.</text>
</comment>
<comment type="function">
    <text evidence="5">Catalyzes the reversible reaction in which hydroxymethyl group from 5,10-methylenetetrahydrofolate is transferred onto alpha-ketoisovalerate to form ketopantoate.</text>
</comment>
<evidence type="ECO:0000256" key="1">
    <source>
        <dbReference type="ARBA" id="ARBA00005033"/>
    </source>
</evidence>
<organism evidence="9 10">
    <name type="scientific">Candidatus Iainarchaeum sp</name>
    <dbReference type="NCBI Taxonomy" id="3101447"/>
    <lineage>
        <taxon>Archaea</taxon>
        <taxon>Candidatus Iainarchaeota</taxon>
        <taxon>Candidatus Iainarchaeia</taxon>
        <taxon>Candidatus Iainarchaeales</taxon>
        <taxon>Candidatus Iainarchaeaceae</taxon>
        <taxon>Candidatus Iainarchaeum</taxon>
    </lineage>
</organism>
<dbReference type="GO" id="GO:0015940">
    <property type="term" value="P:pantothenate biosynthetic process"/>
    <property type="evidence" value="ECO:0007669"/>
    <property type="project" value="UniProtKB-UniRule"/>
</dbReference>
<evidence type="ECO:0000256" key="6">
    <source>
        <dbReference type="PIRSR" id="PIRSR000388-1"/>
    </source>
</evidence>
<evidence type="ECO:0000256" key="2">
    <source>
        <dbReference type="ARBA" id="ARBA00008676"/>
    </source>
</evidence>
<evidence type="ECO:0000256" key="3">
    <source>
        <dbReference type="ARBA" id="ARBA00022679"/>
    </source>
</evidence>
<dbReference type="PANTHER" id="PTHR20881">
    <property type="entry name" value="3-METHYL-2-OXOBUTANOATE HYDROXYMETHYLTRANSFERASE"/>
    <property type="match status" value="1"/>
</dbReference>
<feature type="active site" description="Proton acceptor" evidence="5 6">
    <location>
        <position position="167"/>
    </location>
</feature>
<dbReference type="EC" id="2.1.2.11" evidence="5"/>
<dbReference type="GO" id="GO:0032259">
    <property type="term" value="P:methylation"/>
    <property type="evidence" value="ECO:0007669"/>
    <property type="project" value="UniProtKB-KW"/>
</dbReference>
<dbReference type="HAMAP" id="MF_00156">
    <property type="entry name" value="PanB"/>
    <property type="match status" value="1"/>
</dbReference>
<comment type="pathway">
    <text evidence="5">Cofactor biosynthesis; coenzyme A biosynthesis.</text>
</comment>
<feature type="binding site" evidence="5 8">
    <location>
        <position position="36"/>
    </location>
    <ligand>
        <name>Mg(2+)</name>
        <dbReference type="ChEBI" id="CHEBI:18420"/>
    </ligand>
</feature>
<dbReference type="GO" id="GO:0003864">
    <property type="term" value="F:3-methyl-2-oxobutanoate hydroxymethyltransferase activity"/>
    <property type="evidence" value="ECO:0007669"/>
    <property type="project" value="UniProtKB-UniRule"/>
</dbReference>
<proteinExistence type="inferred from homology"/>
<accession>A0A7J4J3N9</accession>
<comment type="similarity">
    <text evidence="2 5">Belongs to the PanB family.</text>
</comment>
<dbReference type="PANTHER" id="PTHR20881:SF0">
    <property type="entry name" value="3-METHYL-2-OXOBUTANOATE HYDROXYMETHYLTRANSFERASE"/>
    <property type="match status" value="1"/>
</dbReference>
<comment type="caution">
    <text evidence="9">The sequence shown here is derived from an EMBL/GenBank/DDBJ whole genome shotgun (WGS) entry which is preliminary data.</text>
</comment>